<feature type="domain" description="Phosphoethanolamine transferase N-terminal" evidence="10">
    <location>
        <begin position="62"/>
        <end position="208"/>
    </location>
</feature>
<dbReference type="Pfam" id="PF00884">
    <property type="entry name" value="Sulfatase"/>
    <property type="match status" value="1"/>
</dbReference>
<organism evidence="11 12">
    <name type="scientific">Orbus hercynius</name>
    <dbReference type="NCBI Taxonomy" id="593135"/>
    <lineage>
        <taxon>Bacteria</taxon>
        <taxon>Pseudomonadati</taxon>
        <taxon>Pseudomonadota</taxon>
        <taxon>Gammaproteobacteria</taxon>
        <taxon>Orbales</taxon>
        <taxon>Orbaceae</taxon>
        <taxon>Orbus</taxon>
    </lineage>
</organism>
<sequence length="559" mass="63949">MLKKIYTLFRQKAISVSLLVSLIAFYQATFLNFTYYKHVLSALSINSLDDVLFFCTMPIVVFCVISALLSVFIFPKLIKLIACLLVIIGAWLSYFMSTYSIMIDRDMLQNALDTNQAESFALVTPSLIINVIILGILPSLLILFVRVKPIKKWTYYLLRRMITIILSIAVIALVAMFFYKNYATFMRNNNGIIKYLMPSNYIVAVYNQYNYLQYQRIPFTELGDDAYQVPIKNTNGQKNVMILIVGETARANNFSLGGYDKPTNSLLAKQNVIYFQNTSSCGTATAYSLPCMFSNMTRENYEPQLANKQSNALDILQKAGINILWVDNDSGCKGVCDRVPNVDITEKYKNNFKQCRDGVCYDDILFSDLPQYLDNIKSDTLIVLHTIGSHGPTYYQRYPDEYKKFTPTCDTNEINRCSQEALINTYDNTIAYTDSIINQAINLLKSYDDRYNTSLMYLSDHGESLGESNIYLHGMPYSVAPKYQTQIPLLIWLSDKYQQQENIDTDCLSQQAKNDQFSQDNLFHSLLGMFNIKTTQYQPQLNLLSRCQIANQGEMVKPL</sequence>
<dbReference type="InterPro" id="IPR012549">
    <property type="entry name" value="EptA-like_N"/>
</dbReference>
<keyword evidence="7 8" id="KW-0472">Membrane</keyword>
<feature type="transmembrane region" description="Helical" evidence="8">
    <location>
        <begin position="51"/>
        <end position="74"/>
    </location>
</feature>
<evidence type="ECO:0000256" key="6">
    <source>
        <dbReference type="ARBA" id="ARBA00022989"/>
    </source>
</evidence>
<evidence type="ECO:0000313" key="11">
    <source>
        <dbReference type="EMBL" id="RKS85804.1"/>
    </source>
</evidence>
<keyword evidence="12" id="KW-1185">Reference proteome</keyword>
<dbReference type="NCBIfam" id="NF028537">
    <property type="entry name" value="P_eth_NH2_trans"/>
    <property type="match status" value="1"/>
</dbReference>
<comment type="subcellular location">
    <subcellularLocation>
        <location evidence="1">Cell inner membrane</location>
        <topology evidence="1">Multi-pass membrane protein</topology>
    </subcellularLocation>
</comment>
<gene>
    <name evidence="11" type="ORF">DES39_1220</name>
</gene>
<dbReference type="Gene3D" id="3.40.720.10">
    <property type="entry name" value="Alkaline Phosphatase, subunit A"/>
    <property type="match status" value="1"/>
</dbReference>
<comment type="caution">
    <text evidence="11">The sequence shown here is derived from an EMBL/GenBank/DDBJ whole genome shotgun (WGS) entry which is preliminary data.</text>
</comment>
<evidence type="ECO:0000256" key="8">
    <source>
        <dbReference type="SAM" id="Phobius"/>
    </source>
</evidence>
<accession>A0A495REZ1</accession>
<dbReference type="RefSeq" id="WP_121144898.1">
    <property type="nucleotide sequence ID" value="NZ_RBWY01000002.1"/>
</dbReference>
<feature type="transmembrane region" description="Helical" evidence="8">
    <location>
        <begin position="12"/>
        <end position="31"/>
    </location>
</feature>
<evidence type="ECO:0000256" key="2">
    <source>
        <dbReference type="ARBA" id="ARBA00022475"/>
    </source>
</evidence>
<dbReference type="GO" id="GO:0005886">
    <property type="term" value="C:plasma membrane"/>
    <property type="evidence" value="ECO:0007669"/>
    <property type="project" value="UniProtKB-SubCell"/>
</dbReference>
<dbReference type="Pfam" id="PF08019">
    <property type="entry name" value="EptA_B_N"/>
    <property type="match status" value="1"/>
</dbReference>
<feature type="transmembrane region" description="Helical" evidence="8">
    <location>
        <begin position="157"/>
        <end position="179"/>
    </location>
</feature>
<dbReference type="EMBL" id="RBWY01000002">
    <property type="protein sequence ID" value="RKS85804.1"/>
    <property type="molecule type" value="Genomic_DNA"/>
</dbReference>
<dbReference type="OrthoDB" id="9786870at2"/>
<dbReference type="GO" id="GO:0016776">
    <property type="term" value="F:phosphotransferase activity, phosphate group as acceptor"/>
    <property type="evidence" value="ECO:0007669"/>
    <property type="project" value="TreeGrafter"/>
</dbReference>
<reference evidence="11 12" key="1">
    <citation type="submission" date="2018-10" db="EMBL/GenBank/DDBJ databases">
        <title>Genomic Encyclopedia of Type Strains, Phase IV (KMG-IV): sequencing the most valuable type-strain genomes for metagenomic binning, comparative biology and taxonomic classification.</title>
        <authorList>
            <person name="Goeker M."/>
        </authorList>
    </citation>
    <scope>NUCLEOTIDE SEQUENCE [LARGE SCALE GENOMIC DNA]</scope>
    <source>
        <strain evidence="11 12">DSM 22228</strain>
    </source>
</reference>
<dbReference type="AlphaFoldDB" id="A0A495REZ1"/>
<feature type="transmembrane region" description="Helical" evidence="8">
    <location>
        <begin position="122"/>
        <end position="145"/>
    </location>
</feature>
<evidence type="ECO:0000256" key="1">
    <source>
        <dbReference type="ARBA" id="ARBA00004429"/>
    </source>
</evidence>
<dbReference type="PANTHER" id="PTHR30443:SF0">
    <property type="entry name" value="PHOSPHOETHANOLAMINE TRANSFERASE EPTA"/>
    <property type="match status" value="1"/>
</dbReference>
<evidence type="ECO:0000259" key="10">
    <source>
        <dbReference type="Pfam" id="PF08019"/>
    </source>
</evidence>
<evidence type="ECO:0000313" key="12">
    <source>
        <dbReference type="Proteomes" id="UP000278542"/>
    </source>
</evidence>
<dbReference type="InterPro" id="IPR017850">
    <property type="entry name" value="Alkaline_phosphatase_core_sf"/>
</dbReference>
<dbReference type="PANTHER" id="PTHR30443">
    <property type="entry name" value="INNER MEMBRANE PROTEIN"/>
    <property type="match status" value="1"/>
</dbReference>
<keyword evidence="2" id="KW-1003">Cell membrane</keyword>
<dbReference type="InterPro" id="IPR040423">
    <property type="entry name" value="PEA_transferase"/>
</dbReference>
<dbReference type="InterPro" id="IPR058130">
    <property type="entry name" value="PEA_transf_C"/>
</dbReference>
<proteinExistence type="predicted"/>
<dbReference type="NCBIfam" id="NF008619">
    <property type="entry name" value="PRK11598.1"/>
    <property type="match status" value="1"/>
</dbReference>
<evidence type="ECO:0000256" key="3">
    <source>
        <dbReference type="ARBA" id="ARBA00022519"/>
    </source>
</evidence>
<dbReference type="Proteomes" id="UP000278542">
    <property type="component" value="Unassembled WGS sequence"/>
</dbReference>
<dbReference type="InterPro" id="IPR000917">
    <property type="entry name" value="Sulfatase_N"/>
</dbReference>
<keyword evidence="5 8" id="KW-0812">Transmembrane</keyword>
<evidence type="ECO:0000256" key="7">
    <source>
        <dbReference type="ARBA" id="ARBA00023136"/>
    </source>
</evidence>
<protein>
    <submittedName>
        <fullName evidence="11">Phosphatidylethanolamine:Kdo2-lipid A phosphoethanolamine transferase</fullName>
    </submittedName>
</protein>
<dbReference type="SUPFAM" id="SSF53649">
    <property type="entry name" value="Alkaline phosphatase-like"/>
    <property type="match status" value="1"/>
</dbReference>
<dbReference type="CDD" id="cd16017">
    <property type="entry name" value="LptA"/>
    <property type="match status" value="1"/>
</dbReference>
<dbReference type="GO" id="GO:0009244">
    <property type="term" value="P:lipopolysaccharide core region biosynthetic process"/>
    <property type="evidence" value="ECO:0007669"/>
    <property type="project" value="TreeGrafter"/>
</dbReference>
<evidence type="ECO:0000259" key="9">
    <source>
        <dbReference type="Pfam" id="PF00884"/>
    </source>
</evidence>
<keyword evidence="4 11" id="KW-0808">Transferase</keyword>
<name>A0A495REZ1_9GAMM</name>
<feature type="domain" description="Sulfatase N-terminal" evidence="9">
    <location>
        <begin position="241"/>
        <end position="532"/>
    </location>
</feature>
<keyword evidence="6 8" id="KW-1133">Transmembrane helix</keyword>
<feature type="transmembrane region" description="Helical" evidence="8">
    <location>
        <begin position="81"/>
        <end position="102"/>
    </location>
</feature>
<evidence type="ECO:0000256" key="5">
    <source>
        <dbReference type="ARBA" id="ARBA00022692"/>
    </source>
</evidence>
<evidence type="ECO:0000256" key="4">
    <source>
        <dbReference type="ARBA" id="ARBA00022679"/>
    </source>
</evidence>
<keyword evidence="3" id="KW-0997">Cell inner membrane</keyword>